<feature type="compositionally biased region" description="Basic and acidic residues" evidence="1">
    <location>
        <begin position="882"/>
        <end position="919"/>
    </location>
</feature>
<organism evidence="2 3">
    <name type="scientific">Cystoisospora suis</name>
    <dbReference type="NCBI Taxonomy" id="483139"/>
    <lineage>
        <taxon>Eukaryota</taxon>
        <taxon>Sar</taxon>
        <taxon>Alveolata</taxon>
        <taxon>Apicomplexa</taxon>
        <taxon>Conoidasida</taxon>
        <taxon>Coccidia</taxon>
        <taxon>Eucoccidiorida</taxon>
        <taxon>Eimeriorina</taxon>
        <taxon>Sarcocystidae</taxon>
        <taxon>Cystoisospora</taxon>
    </lineage>
</organism>
<dbReference type="VEuPathDB" id="ToxoDB:CSUI_006482"/>
<sequence>MSASARGEPLPVSAPPVDISASASPFLGTPFCPLSLDELYDTARRERGVKNPSLPALLSTAAKASRLNCTRLQASALQAKRTAEQLLAVVAECRKKARGARRAIQSIQPNQPQCHNENTRGRQDEPAAEAEDARVHTEDGRRHKDDTIYVSEVNSGSQVTGYHKERVDGEGLVHACSGQNFAEEPKTGLEESTSSSSAAAAAAALDTAQRATKRAQEAELAAIGAEITAGFAVSHGMSREGRGMKRQKAMSDRFHSQLENPICPATGWTPASFQVAAAETGKAYGDEEGATRLLQRPEDFMDEEDLADAEKRQGFSSSVRRPFIVLREGLAGAETDLSLDAQTRHGRVRTATTGAPRDGSDSHRSVSSEDEEQKGKEEKGRGSRMRADERASFHSLQHVEGARDEAFCRTVGWLHERFQSRAKAFRMQLERDRRVHKGKSEAKAEPRLGRRVDDRTTMHAEGREKKLLSQRRREEKGKKNEEEEEVSRTTGRNESGVKERRSETSKLTDTDRSGRESSDNSEEGDNDEDVEDKPTKKRCVEVSEGEEGETKRSRLAIVGPRLPAHLEELRQLKKQVECALPERQQQHKPYEENESGQPSKDCLPLHGTLLRSHVVPGHKSRQKGRDDVRVEAPTDEDFLSSLLMEEQEEYARIASQWEAAQNLIDQAVQCNGTDTAGKGGRVLGQAAGKIERDEETSSLSMVSLSSSSSRAMSHSVKDMKFGGRWMDIEREGGRLTLSDADAPSTVFVVEDSDDEDRLIYGHSAFDAKTHFTTIQSEAKDQQDAKQARTGVVLTEEDAKSQQEEEVEELPTLGKLFSLQKMKTLKPSTWYPPPSPPPWFDGRYVLPPFLEGSPSHSSSNVVSSRGVGRLSPPTRAHLLSLADQDRSEKSRMVTDTRSEEGKEGSAKAAFEKDTEGRRETWASGLPGYQLGDRSSGVSTAEPSRHQPLWQGVSQEKKAEILSQFLGKNIVTGQAMRRLPAWTKEGELYPQAAHLERHQKLQLQQRTQAELKRRWFLLQRELRGLRDEIDTIPGRTMRWNLYCDHL</sequence>
<name>A0A2C6KTS6_9APIC</name>
<feature type="region of interest" description="Disordered" evidence="1">
    <location>
        <begin position="777"/>
        <end position="807"/>
    </location>
</feature>
<feature type="compositionally biased region" description="Polar residues" evidence="1">
    <location>
        <begin position="105"/>
        <end position="116"/>
    </location>
</feature>
<dbReference type="Proteomes" id="UP000221165">
    <property type="component" value="Unassembled WGS sequence"/>
</dbReference>
<feature type="region of interest" description="Disordered" evidence="1">
    <location>
        <begin position="852"/>
        <end position="950"/>
    </location>
</feature>
<dbReference type="RefSeq" id="XP_067921382.1">
    <property type="nucleotide sequence ID" value="XM_068066640.1"/>
</dbReference>
<feature type="compositionally biased region" description="Basic and acidic residues" evidence="1">
    <location>
        <begin position="495"/>
        <end position="518"/>
    </location>
</feature>
<feature type="region of interest" description="Disordered" evidence="1">
    <location>
        <begin position="337"/>
        <end position="397"/>
    </location>
</feature>
<dbReference type="GeneID" id="94429851"/>
<dbReference type="OrthoDB" id="20507at2759"/>
<feature type="compositionally biased region" description="Basic and acidic residues" evidence="1">
    <location>
        <begin position="431"/>
        <end position="481"/>
    </location>
</feature>
<protein>
    <recommendedName>
        <fullName evidence="4">G patch domain-containing protein</fullName>
    </recommendedName>
</protein>
<feature type="non-terminal residue" evidence="2">
    <location>
        <position position="1044"/>
    </location>
</feature>
<reference evidence="2 3" key="1">
    <citation type="journal article" date="2017" name="Int. J. Parasitol.">
        <title>The genome of the protozoan parasite Cystoisospora suis and a reverse vaccinology approach to identify vaccine candidates.</title>
        <authorList>
            <person name="Palmieri N."/>
            <person name="Shrestha A."/>
            <person name="Ruttkowski B."/>
            <person name="Beck T."/>
            <person name="Vogl C."/>
            <person name="Tomley F."/>
            <person name="Blake D.P."/>
            <person name="Joachim A."/>
        </authorList>
    </citation>
    <scope>NUCLEOTIDE SEQUENCE [LARGE SCALE GENOMIC DNA]</scope>
    <source>
        <strain evidence="2 3">Wien I</strain>
    </source>
</reference>
<feature type="region of interest" description="Disordered" evidence="1">
    <location>
        <begin position="431"/>
        <end position="556"/>
    </location>
</feature>
<feature type="compositionally biased region" description="Basic and acidic residues" evidence="1">
    <location>
        <begin position="117"/>
        <end position="146"/>
    </location>
</feature>
<comment type="caution">
    <text evidence="2">The sequence shown here is derived from an EMBL/GenBank/DDBJ whole genome shotgun (WGS) entry which is preliminary data.</text>
</comment>
<proteinExistence type="predicted"/>
<evidence type="ECO:0008006" key="4">
    <source>
        <dbReference type="Google" id="ProtNLM"/>
    </source>
</evidence>
<dbReference type="AlphaFoldDB" id="A0A2C6KTS6"/>
<evidence type="ECO:0000256" key="1">
    <source>
        <dbReference type="SAM" id="MobiDB-lite"/>
    </source>
</evidence>
<evidence type="ECO:0000313" key="2">
    <source>
        <dbReference type="EMBL" id="PHJ19685.1"/>
    </source>
</evidence>
<evidence type="ECO:0000313" key="3">
    <source>
        <dbReference type="Proteomes" id="UP000221165"/>
    </source>
</evidence>
<feature type="compositionally biased region" description="Basic and acidic residues" evidence="1">
    <location>
        <begin position="358"/>
        <end position="392"/>
    </location>
</feature>
<gene>
    <name evidence="2" type="ORF">CSUI_006482</name>
</gene>
<feature type="compositionally biased region" description="Acidic residues" evidence="1">
    <location>
        <begin position="519"/>
        <end position="531"/>
    </location>
</feature>
<keyword evidence="3" id="KW-1185">Reference proteome</keyword>
<feature type="compositionally biased region" description="Basic and acidic residues" evidence="1">
    <location>
        <begin position="532"/>
        <end position="541"/>
    </location>
</feature>
<accession>A0A2C6KTS6</accession>
<feature type="region of interest" description="Disordered" evidence="1">
    <location>
        <begin position="102"/>
        <end position="146"/>
    </location>
</feature>
<dbReference type="EMBL" id="MIGC01003279">
    <property type="protein sequence ID" value="PHJ19685.1"/>
    <property type="molecule type" value="Genomic_DNA"/>
</dbReference>
<feature type="compositionally biased region" description="Basic and acidic residues" evidence="1">
    <location>
        <begin position="777"/>
        <end position="786"/>
    </location>
</feature>
<feature type="compositionally biased region" description="Low complexity" evidence="1">
    <location>
        <begin position="852"/>
        <end position="870"/>
    </location>
</feature>